<proteinExistence type="predicted"/>
<dbReference type="EMBL" id="JAIWYP010000002">
    <property type="protein sequence ID" value="KAH3871091.1"/>
    <property type="molecule type" value="Genomic_DNA"/>
</dbReference>
<dbReference type="Proteomes" id="UP000828390">
    <property type="component" value="Unassembled WGS sequence"/>
</dbReference>
<name>A0A9D4M9W2_DREPO</name>
<organism evidence="1 2">
    <name type="scientific">Dreissena polymorpha</name>
    <name type="common">Zebra mussel</name>
    <name type="synonym">Mytilus polymorpha</name>
    <dbReference type="NCBI Taxonomy" id="45954"/>
    <lineage>
        <taxon>Eukaryota</taxon>
        <taxon>Metazoa</taxon>
        <taxon>Spiralia</taxon>
        <taxon>Lophotrochozoa</taxon>
        <taxon>Mollusca</taxon>
        <taxon>Bivalvia</taxon>
        <taxon>Autobranchia</taxon>
        <taxon>Heteroconchia</taxon>
        <taxon>Euheterodonta</taxon>
        <taxon>Imparidentia</taxon>
        <taxon>Neoheterodontei</taxon>
        <taxon>Myida</taxon>
        <taxon>Dreissenoidea</taxon>
        <taxon>Dreissenidae</taxon>
        <taxon>Dreissena</taxon>
    </lineage>
</organism>
<gene>
    <name evidence="1" type="ORF">DPMN_034285</name>
</gene>
<reference evidence="1" key="2">
    <citation type="submission" date="2020-11" db="EMBL/GenBank/DDBJ databases">
        <authorList>
            <person name="McCartney M.A."/>
            <person name="Auch B."/>
            <person name="Kono T."/>
            <person name="Mallez S."/>
            <person name="Becker A."/>
            <person name="Gohl D.M."/>
            <person name="Silverstein K.A.T."/>
            <person name="Koren S."/>
            <person name="Bechman K.B."/>
            <person name="Herman A."/>
            <person name="Abrahante J.E."/>
            <person name="Garbe J."/>
        </authorList>
    </citation>
    <scope>NUCLEOTIDE SEQUENCE</scope>
    <source>
        <strain evidence="1">Duluth1</strain>
        <tissue evidence="1">Whole animal</tissue>
    </source>
</reference>
<dbReference type="AlphaFoldDB" id="A0A9D4M9W2"/>
<comment type="caution">
    <text evidence="1">The sequence shown here is derived from an EMBL/GenBank/DDBJ whole genome shotgun (WGS) entry which is preliminary data.</text>
</comment>
<accession>A0A9D4M9W2</accession>
<reference evidence="1" key="1">
    <citation type="journal article" date="2019" name="bioRxiv">
        <title>The Genome of the Zebra Mussel, Dreissena polymorpha: A Resource for Invasive Species Research.</title>
        <authorList>
            <person name="McCartney M.A."/>
            <person name="Auch B."/>
            <person name="Kono T."/>
            <person name="Mallez S."/>
            <person name="Zhang Y."/>
            <person name="Obille A."/>
            <person name="Becker A."/>
            <person name="Abrahante J.E."/>
            <person name="Garbe J."/>
            <person name="Badalamenti J.P."/>
            <person name="Herman A."/>
            <person name="Mangelson H."/>
            <person name="Liachko I."/>
            <person name="Sullivan S."/>
            <person name="Sone E.D."/>
            <person name="Koren S."/>
            <person name="Silverstein K.A.T."/>
            <person name="Beckman K.B."/>
            <person name="Gohl D.M."/>
        </authorList>
    </citation>
    <scope>NUCLEOTIDE SEQUENCE</scope>
    <source>
        <strain evidence="1">Duluth1</strain>
        <tissue evidence="1">Whole animal</tissue>
    </source>
</reference>
<keyword evidence="2" id="KW-1185">Reference proteome</keyword>
<evidence type="ECO:0000313" key="2">
    <source>
        <dbReference type="Proteomes" id="UP000828390"/>
    </source>
</evidence>
<protein>
    <submittedName>
        <fullName evidence="1">Uncharacterized protein</fullName>
    </submittedName>
</protein>
<evidence type="ECO:0000313" key="1">
    <source>
        <dbReference type="EMBL" id="KAH3871091.1"/>
    </source>
</evidence>
<sequence>METADMQFFGLYQSVEQIDSELNLIKSIKEKEEALKAQLRFRKNVFKQKADPDVFAFSKVIDGKRVNLSVEELRANVYKLVRGAFDIQKPGPGGDANGSLLVGKRVKQKFLDDRGNEFWSLGNVISQVPLTLYNNLIFKG</sequence>